<evidence type="ECO:0000256" key="1">
    <source>
        <dbReference type="SAM" id="Phobius"/>
    </source>
</evidence>
<keyword evidence="1" id="KW-1133">Transmembrane helix</keyword>
<protein>
    <submittedName>
        <fullName evidence="2">Uncharacterized protein</fullName>
    </submittedName>
</protein>
<accession>A0AAU9EPL4</accession>
<evidence type="ECO:0000313" key="2">
    <source>
        <dbReference type="EMBL" id="BEP30089.1"/>
    </source>
</evidence>
<keyword evidence="3" id="KW-1185">Reference proteome</keyword>
<sequence length="73" mass="8514">MEIKKVYKYFILFVIGVILVINGFLTIIITKNGVSEVSDDYVIKRAKELGMIELNKAYKIYNEKNIRIDNNNE</sequence>
<dbReference type="Proteomes" id="UP001321786">
    <property type="component" value="Chromosome"/>
</dbReference>
<keyword evidence="1" id="KW-0812">Transmembrane</keyword>
<gene>
    <name evidence="2" type="ORF">HLPR_24200</name>
</gene>
<feature type="transmembrane region" description="Helical" evidence="1">
    <location>
        <begin position="9"/>
        <end position="29"/>
    </location>
</feature>
<dbReference type="AlphaFoldDB" id="A0AAU9EPL4"/>
<organism evidence="2 3">
    <name type="scientific">Helicovermis profundi</name>
    <dbReference type="NCBI Taxonomy" id="3065157"/>
    <lineage>
        <taxon>Bacteria</taxon>
        <taxon>Bacillati</taxon>
        <taxon>Bacillota</taxon>
        <taxon>Clostridia</taxon>
        <taxon>Helicovermis</taxon>
    </lineage>
</organism>
<dbReference type="RefSeq" id="WP_338535689.1">
    <property type="nucleotide sequence ID" value="NZ_AP028654.1"/>
</dbReference>
<proteinExistence type="predicted"/>
<reference evidence="2 3" key="1">
    <citation type="submission" date="2023-08" db="EMBL/GenBank/DDBJ databases">
        <title>Helicovermis profunda gen. nov., sp. nov., a novel mesophilic, fermentative bacterium within the Bacillota from a deep-sea hydrothermal vent chimney.</title>
        <authorList>
            <person name="Miyazaki U."/>
            <person name="Mizutani D."/>
            <person name="Hashimoto Y."/>
            <person name="Tame A."/>
            <person name="Sawayama S."/>
            <person name="Miyazaki J."/>
            <person name="Takai K."/>
            <person name="Nakagawa S."/>
        </authorList>
    </citation>
    <scope>NUCLEOTIDE SEQUENCE [LARGE SCALE GENOMIC DNA]</scope>
    <source>
        <strain evidence="2 3">S502</strain>
    </source>
</reference>
<name>A0AAU9EPL4_9FIRM</name>
<dbReference type="EMBL" id="AP028654">
    <property type="protein sequence ID" value="BEP30089.1"/>
    <property type="molecule type" value="Genomic_DNA"/>
</dbReference>
<dbReference type="KEGG" id="hprf:HLPR_24200"/>
<evidence type="ECO:0000313" key="3">
    <source>
        <dbReference type="Proteomes" id="UP001321786"/>
    </source>
</evidence>
<keyword evidence="1" id="KW-0472">Membrane</keyword>